<feature type="region of interest" description="Disordered" evidence="1">
    <location>
        <begin position="56"/>
        <end position="86"/>
    </location>
</feature>
<sequence length="778" mass="88441">MQSSTEVQNRFPVSTPVAPQSVLKEGTSSDLARAFLSNARERAKAKPAASLIAKKAPKLMASQGDSAKPAVDAKVQPGKVKPKPKPRAALDQKFNNVSGYVSALLKRDETYSGKKKDKRYDDYEGLKSYEKALFQGVTLETAVQNYNAAIVDLQKCIEEPDFKNRDQVYAYIEKFQGTVNKIVERIAKKNGETSSRVSLSELKSFSLNDPIPCNHERKFICKAMSRMTPKPVKEAGVLSQKWASEAKRDEVKALKKELKEKLSRSILDTINGPFVEKANSKAGILETMKAPFEKLLASLSIKSDLHLHKNMGSLKEAIELMDSLYKYDGYFSKDEEFQKLYFEIARAGGLYHKSEDAIRKSQKLGPFEPVSIPQDDLETIPKLIKFLEKVSAFFDQKIEEAEKETESSPTVVIPQAEERVKEYFQELVKMHKSLSYSRFTGLFDIHERFLKRINFGVSLLGDEKTEAREMLSRFLSPEVTLLETTKHRYHQGRHDRDKEKRAVYNHRHLQDISSIVKMATLGTHDFNKYECSHVVPFPGLFTRRDDVIYGDKNLATLSQLTHHHVSQAHMEKGAEEREEEIRKDIEKIFQIHGKNPESYVSNLIDLLLRLSLEESSSTIHLPSAFNQEVDGASEKYVAFGEGDEEAKAYYKSFKAQEESEGKEKEAPPSLGDYTDKIYKYMLATDMYKMIRQDKTDWALKDVVEEERNYIEGVKNSLAEKVLGFSKLPLTIPNAMLALSFINVFFGVKNAEAKAGLDFQENEDKFFKAVEALKANWDL</sequence>
<dbReference type="STRING" id="1437425.CSEC_0265"/>
<evidence type="ECO:0000313" key="2">
    <source>
        <dbReference type="EMBL" id="CDR33104.1"/>
    </source>
</evidence>
<accession>A0A090DVY9</accession>
<dbReference type="AlphaFoldDB" id="A0A090DVY9"/>
<feature type="compositionally biased region" description="Polar residues" evidence="1">
    <location>
        <begin position="1"/>
        <end position="12"/>
    </location>
</feature>
<comment type="caution">
    <text evidence="2">The sequence shown here is derived from an EMBL/GenBank/DDBJ whole genome shotgun (WGS) entry which is preliminary data.</text>
</comment>
<gene>
    <name evidence="2" type="ORF">CSEC_0265</name>
</gene>
<proteinExistence type="predicted"/>
<organism evidence="2 3">
    <name type="scientific">Candidatus Criblamydia sequanensis CRIB-18</name>
    <dbReference type="NCBI Taxonomy" id="1437425"/>
    <lineage>
        <taxon>Bacteria</taxon>
        <taxon>Pseudomonadati</taxon>
        <taxon>Chlamydiota</taxon>
        <taxon>Chlamydiia</taxon>
        <taxon>Parachlamydiales</taxon>
        <taxon>Candidatus Criblamydiaceae</taxon>
        <taxon>Candidatus Criblamydia</taxon>
    </lineage>
</organism>
<keyword evidence="3" id="KW-1185">Reference proteome</keyword>
<evidence type="ECO:0000256" key="1">
    <source>
        <dbReference type="SAM" id="MobiDB-lite"/>
    </source>
</evidence>
<protein>
    <submittedName>
        <fullName evidence="2">Uncharacterized protein</fullName>
    </submittedName>
</protein>
<dbReference type="RefSeq" id="WP_041016595.1">
    <property type="nucleotide sequence ID" value="NZ_CCEJ010000001.1"/>
</dbReference>
<evidence type="ECO:0000313" key="3">
    <source>
        <dbReference type="Proteomes" id="UP000031552"/>
    </source>
</evidence>
<dbReference type="EMBL" id="CCEJ010000001">
    <property type="protein sequence ID" value="CDR33104.1"/>
    <property type="molecule type" value="Genomic_DNA"/>
</dbReference>
<feature type="region of interest" description="Disordered" evidence="1">
    <location>
        <begin position="1"/>
        <end position="24"/>
    </location>
</feature>
<reference evidence="2" key="2">
    <citation type="submission" date="2014-09" db="EMBL/GenBank/DDBJ databases">
        <title>Criblamydia sequanensis harbors a mega-plasmid encoding arsenite resistance.</title>
        <authorList>
            <person name="Bertelli C."/>
            <person name="Goesmann A."/>
            <person name="Greub G."/>
        </authorList>
    </citation>
    <scope>NUCLEOTIDE SEQUENCE [LARGE SCALE GENOMIC DNA]</scope>
    <source>
        <strain evidence="2">CRIB-18</strain>
    </source>
</reference>
<dbReference type="Proteomes" id="UP000031552">
    <property type="component" value="Unassembled WGS sequence"/>
</dbReference>
<name>A0A090DVY9_9BACT</name>
<reference evidence="2" key="1">
    <citation type="submission" date="2013-12" db="EMBL/GenBank/DDBJ databases">
        <authorList>
            <person name="Linke B."/>
        </authorList>
    </citation>
    <scope>NUCLEOTIDE SEQUENCE [LARGE SCALE GENOMIC DNA]</scope>
    <source>
        <strain evidence="2">CRIB-18</strain>
    </source>
</reference>